<protein>
    <submittedName>
        <fullName evidence="1">Uncharacterized protein</fullName>
    </submittedName>
</protein>
<gene>
    <name evidence="1" type="ORF">DSO57_1023132</name>
</gene>
<comment type="caution">
    <text evidence="1">The sequence shown here is derived from an EMBL/GenBank/DDBJ whole genome shotgun (WGS) entry which is preliminary data.</text>
</comment>
<evidence type="ECO:0000313" key="2">
    <source>
        <dbReference type="Proteomes" id="UP001165960"/>
    </source>
</evidence>
<keyword evidence="2" id="KW-1185">Reference proteome</keyword>
<name>A0ACC2UNT7_9FUNG</name>
<proteinExistence type="predicted"/>
<dbReference type="Proteomes" id="UP001165960">
    <property type="component" value="Unassembled WGS sequence"/>
</dbReference>
<dbReference type="EMBL" id="QTSX02000119">
    <property type="protein sequence ID" value="KAJ9088439.1"/>
    <property type="molecule type" value="Genomic_DNA"/>
</dbReference>
<reference evidence="1" key="1">
    <citation type="submission" date="2022-04" db="EMBL/GenBank/DDBJ databases">
        <title>Genome of the entomopathogenic fungus Entomophthora muscae.</title>
        <authorList>
            <person name="Elya C."/>
            <person name="Lovett B.R."/>
            <person name="Lee E."/>
            <person name="Macias A.M."/>
            <person name="Hajek A.E."/>
            <person name="De Bivort B.L."/>
            <person name="Kasson M.T."/>
            <person name="De Fine Licht H.H."/>
            <person name="Stajich J.E."/>
        </authorList>
    </citation>
    <scope>NUCLEOTIDE SEQUENCE</scope>
    <source>
        <strain evidence="1">Berkeley</strain>
    </source>
</reference>
<accession>A0ACC2UNT7</accession>
<organism evidence="1 2">
    <name type="scientific">Entomophthora muscae</name>
    <dbReference type="NCBI Taxonomy" id="34485"/>
    <lineage>
        <taxon>Eukaryota</taxon>
        <taxon>Fungi</taxon>
        <taxon>Fungi incertae sedis</taxon>
        <taxon>Zoopagomycota</taxon>
        <taxon>Entomophthoromycotina</taxon>
        <taxon>Entomophthoromycetes</taxon>
        <taxon>Entomophthorales</taxon>
        <taxon>Entomophthoraceae</taxon>
        <taxon>Entomophthora</taxon>
    </lineage>
</organism>
<sequence>MTVAKEKSDKRAQTVIKNAIEATTTDLIRLVDRFDSFPNFPLDRTEINKLDLLKSRPFLIPYWKYDFIDLIIISLITTQLVETGDKIQLVKVFEALES</sequence>
<evidence type="ECO:0000313" key="1">
    <source>
        <dbReference type="EMBL" id="KAJ9088439.1"/>
    </source>
</evidence>